<organism evidence="2 3">
    <name type="scientific">Heterobasidion irregulare (strain TC 32-1)</name>
    <dbReference type="NCBI Taxonomy" id="747525"/>
    <lineage>
        <taxon>Eukaryota</taxon>
        <taxon>Fungi</taxon>
        <taxon>Dikarya</taxon>
        <taxon>Basidiomycota</taxon>
        <taxon>Agaricomycotina</taxon>
        <taxon>Agaricomycetes</taxon>
        <taxon>Russulales</taxon>
        <taxon>Bondarzewiaceae</taxon>
        <taxon>Heterobasidion</taxon>
        <taxon>Heterobasidion annosum species complex</taxon>
    </lineage>
</organism>
<keyword evidence="3" id="KW-1185">Reference proteome</keyword>
<dbReference type="EMBL" id="KI925459">
    <property type="protein sequence ID" value="ETW80961.1"/>
    <property type="molecule type" value="Genomic_DNA"/>
</dbReference>
<dbReference type="AlphaFoldDB" id="W4K7C8"/>
<protein>
    <submittedName>
        <fullName evidence="2">Uncharacterized protein</fullName>
    </submittedName>
</protein>
<evidence type="ECO:0000313" key="2">
    <source>
        <dbReference type="EMBL" id="ETW80961.1"/>
    </source>
</evidence>
<feature type="compositionally biased region" description="Low complexity" evidence="1">
    <location>
        <begin position="1"/>
        <end position="19"/>
    </location>
</feature>
<evidence type="ECO:0000256" key="1">
    <source>
        <dbReference type="SAM" id="MobiDB-lite"/>
    </source>
</evidence>
<dbReference type="Proteomes" id="UP000030671">
    <property type="component" value="Unassembled WGS sequence"/>
</dbReference>
<evidence type="ECO:0000313" key="3">
    <source>
        <dbReference type="Proteomes" id="UP000030671"/>
    </source>
</evidence>
<reference evidence="2 3" key="1">
    <citation type="journal article" date="2012" name="New Phytol.">
        <title>Insight into trade-off between wood decay and parasitism from the genome of a fungal forest pathogen.</title>
        <authorList>
            <person name="Olson A."/>
            <person name="Aerts A."/>
            <person name="Asiegbu F."/>
            <person name="Belbahri L."/>
            <person name="Bouzid O."/>
            <person name="Broberg A."/>
            <person name="Canback B."/>
            <person name="Coutinho P.M."/>
            <person name="Cullen D."/>
            <person name="Dalman K."/>
            <person name="Deflorio G."/>
            <person name="van Diepen L.T."/>
            <person name="Dunand C."/>
            <person name="Duplessis S."/>
            <person name="Durling M."/>
            <person name="Gonthier P."/>
            <person name="Grimwood J."/>
            <person name="Fossdal C.G."/>
            <person name="Hansson D."/>
            <person name="Henrissat B."/>
            <person name="Hietala A."/>
            <person name="Himmelstrand K."/>
            <person name="Hoffmeister D."/>
            <person name="Hogberg N."/>
            <person name="James T.Y."/>
            <person name="Karlsson M."/>
            <person name="Kohler A."/>
            <person name="Kues U."/>
            <person name="Lee Y.H."/>
            <person name="Lin Y.C."/>
            <person name="Lind M."/>
            <person name="Lindquist E."/>
            <person name="Lombard V."/>
            <person name="Lucas S."/>
            <person name="Lunden K."/>
            <person name="Morin E."/>
            <person name="Murat C."/>
            <person name="Park J."/>
            <person name="Raffaello T."/>
            <person name="Rouze P."/>
            <person name="Salamov A."/>
            <person name="Schmutz J."/>
            <person name="Solheim H."/>
            <person name="Stahlberg J."/>
            <person name="Velez H."/>
            <person name="de Vries R.P."/>
            <person name="Wiebenga A."/>
            <person name="Woodward S."/>
            <person name="Yakovlev I."/>
            <person name="Garbelotto M."/>
            <person name="Martin F."/>
            <person name="Grigoriev I.V."/>
            <person name="Stenlid J."/>
        </authorList>
    </citation>
    <scope>NUCLEOTIDE SEQUENCE [LARGE SCALE GENOMIC DNA]</scope>
    <source>
        <strain evidence="2 3">TC 32-1</strain>
    </source>
</reference>
<dbReference type="GeneID" id="20665817"/>
<proteinExistence type="predicted"/>
<dbReference type="InParanoid" id="W4K7C8"/>
<sequence length="198" mass="21231">MTAKRSTATRTRGATHAHAQAGPRYPLALGQQLEDGELKIVRKLGWTGNSSVRSSSKPSTGQAAFFQVPLPSPSFSSNASSSKRSSLFTAIANAGSCTLAIALVFEYLTGTALFQLYESGSVSFDDVHLQRLDEFIGPFLPSSLQNFLNKRKFYDGQGATSMCPPVRSGNCALRCSAGSKASSSLLARWRHVSAITKY</sequence>
<gene>
    <name evidence="2" type="ORF">HETIRDRAFT_102025</name>
</gene>
<dbReference type="RefSeq" id="XP_009547648.1">
    <property type="nucleotide sequence ID" value="XM_009549353.1"/>
</dbReference>
<name>W4K7C8_HETIT</name>
<dbReference type="KEGG" id="hir:HETIRDRAFT_102025"/>
<dbReference type="HOGENOM" id="CLU_1378287_0_0_1"/>
<feature type="region of interest" description="Disordered" evidence="1">
    <location>
        <begin position="1"/>
        <end position="21"/>
    </location>
</feature>
<accession>W4K7C8</accession>